<feature type="transmembrane region" description="Helical" evidence="12">
    <location>
        <begin position="55"/>
        <end position="73"/>
    </location>
</feature>
<organism evidence="13 14">
    <name type="scientific">Nocardioides salarius</name>
    <dbReference type="NCBI Taxonomy" id="374513"/>
    <lineage>
        <taxon>Bacteria</taxon>
        <taxon>Bacillati</taxon>
        <taxon>Actinomycetota</taxon>
        <taxon>Actinomycetes</taxon>
        <taxon>Propionibacteriales</taxon>
        <taxon>Nocardioidaceae</taxon>
        <taxon>Nocardioides</taxon>
    </lineage>
</organism>
<keyword evidence="14" id="KW-1185">Reference proteome</keyword>
<dbReference type="Proteomes" id="UP000732378">
    <property type="component" value="Unassembled WGS sequence"/>
</dbReference>
<name>A0ABS2M890_9ACTN</name>
<evidence type="ECO:0000256" key="9">
    <source>
        <dbReference type="ARBA" id="ARBA00022989"/>
    </source>
</evidence>
<dbReference type="EMBL" id="JAFBBZ010000001">
    <property type="protein sequence ID" value="MBM7507415.1"/>
    <property type="molecule type" value="Genomic_DNA"/>
</dbReference>
<evidence type="ECO:0000256" key="3">
    <source>
        <dbReference type="ARBA" id="ARBA00022448"/>
    </source>
</evidence>
<keyword evidence="5 12" id="KW-0349">Heme</keyword>
<dbReference type="EC" id="1.10.3.-" evidence="13"/>
<evidence type="ECO:0000256" key="11">
    <source>
        <dbReference type="ARBA" id="ARBA00023136"/>
    </source>
</evidence>
<accession>A0ABS2M890</accession>
<keyword evidence="4 12" id="KW-1003">Cell membrane</keyword>
<feature type="transmembrane region" description="Helical" evidence="12">
    <location>
        <begin position="431"/>
        <end position="454"/>
    </location>
</feature>
<comment type="subcellular location">
    <subcellularLocation>
        <location evidence="1">Cell membrane</location>
        <topology evidence="1">Multi-pass membrane protein</topology>
    </subcellularLocation>
</comment>
<sequence length="484" mass="53235">MDLDTLDIARWQFAITTVYHFLFVPITIGLSAMVAGYETAWLRTGNEQWLRLTKFFGKLFLINFALGLVTGIVQEFQFGMNWSDYSRFVGDVFGAPLAIEGLLAFFLESTFLGLWIFGWDRLPPKLHAATMWLVHIGTVLSAYFILAANSFMQNPVGYAFNPETGRAELTDFVAVLTNKVQLVTFPHTVAAAYMTGAAFVVGISVWHLVRGQGRDEGQDARMYRSAARTGAWVLLAASVAVTVSGDVQGKIMTEVQPMKMAAAEGLYETEQPAAFSILTIGSLDGSEESFAIKVPGLLSWLGSGSLDAEVRGIDDLREEYVETYGQDPGEAYYSAGDYTPVIPLTYWSFRLMIGLGMAGAAGAVAVLWATRRGRRLRSSRWVWLGVALPLMPLFANSFGWIFTEMGRQPWVVFGLMTTERGVSPGVSPAEALTSLLVLTALYGVLAVVELKLLLHYIVRGADAFEAPTQRDDDQDPDRPLAFAY</sequence>
<keyword evidence="9 12" id="KW-1133">Transmembrane helix</keyword>
<evidence type="ECO:0000256" key="2">
    <source>
        <dbReference type="ARBA" id="ARBA00009819"/>
    </source>
</evidence>
<evidence type="ECO:0000256" key="4">
    <source>
        <dbReference type="ARBA" id="ARBA00022475"/>
    </source>
</evidence>
<keyword evidence="6 12" id="KW-0812">Transmembrane</keyword>
<evidence type="ECO:0000256" key="5">
    <source>
        <dbReference type="ARBA" id="ARBA00022617"/>
    </source>
</evidence>
<dbReference type="GO" id="GO:0016491">
    <property type="term" value="F:oxidoreductase activity"/>
    <property type="evidence" value="ECO:0007669"/>
    <property type="project" value="UniProtKB-KW"/>
</dbReference>
<keyword evidence="8 12" id="KW-0249">Electron transport</keyword>
<dbReference type="PANTHER" id="PTHR30365:SF15">
    <property type="entry name" value="CYTOCHROME BD UBIQUINOL OXIDASE SUBUNIT 1"/>
    <property type="match status" value="1"/>
</dbReference>
<feature type="transmembrane region" description="Helical" evidence="12">
    <location>
        <begin position="230"/>
        <end position="249"/>
    </location>
</feature>
<feature type="transmembrane region" description="Helical" evidence="12">
    <location>
        <begin position="93"/>
        <end position="117"/>
    </location>
</feature>
<gene>
    <name evidence="13" type="ORF">JOE61_001229</name>
</gene>
<comment type="similarity">
    <text evidence="2 12">Belongs to the cytochrome ubiquinol oxidase subunit 1 family.</text>
</comment>
<evidence type="ECO:0000313" key="14">
    <source>
        <dbReference type="Proteomes" id="UP000732378"/>
    </source>
</evidence>
<feature type="transmembrane region" description="Helical" evidence="12">
    <location>
        <begin position="347"/>
        <end position="369"/>
    </location>
</feature>
<dbReference type="RefSeq" id="WP_193668952.1">
    <property type="nucleotide sequence ID" value="NZ_CAXICV010000123.1"/>
</dbReference>
<feature type="transmembrane region" description="Helical" evidence="12">
    <location>
        <begin position="381"/>
        <end position="402"/>
    </location>
</feature>
<evidence type="ECO:0000256" key="8">
    <source>
        <dbReference type="ARBA" id="ARBA00022982"/>
    </source>
</evidence>
<evidence type="ECO:0000256" key="7">
    <source>
        <dbReference type="ARBA" id="ARBA00022723"/>
    </source>
</evidence>
<evidence type="ECO:0000256" key="6">
    <source>
        <dbReference type="ARBA" id="ARBA00022692"/>
    </source>
</evidence>
<evidence type="ECO:0000256" key="12">
    <source>
        <dbReference type="PIRNR" id="PIRNR006446"/>
    </source>
</evidence>
<proteinExistence type="inferred from homology"/>
<keyword evidence="7 12" id="KW-0479">Metal-binding</keyword>
<feature type="transmembrane region" description="Helical" evidence="12">
    <location>
        <begin position="12"/>
        <end position="34"/>
    </location>
</feature>
<evidence type="ECO:0000313" key="13">
    <source>
        <dbReference type="EMBL" id="MBM7507415.1"/>
    </source>
</evidence>
<keyword evidence="3 12" id="KW-0813">Transport</keyword>
<protein>
    <submittedName>
        <fullName evidence="13">Cytochrome d ubiquinol oxidase subunit I</fullName>
        <ecNumber evidence="13">1.10.3.-</ecNumber>
    </submittedName>
</protein>
<reference evidence="13 14" key="1">
    <citation type="submission" date="2021-01" db="EMBL/GenBank/DDBJ databases">
        <title>Sequencing the genomes of 1000 actinobacteria strains.</title>
        <authorList>
            <person name="Klenk H.-P."/>
        </authorList>
    </citation>
    <scope>NUCLEOTIDE SEQUENCE [LARGE SCALE GENOMIC DNA]</scope>
    <source>
        <strain evidence="13 14">DSM 18239</strain>
    </source>
</reference>
<keyword evidence="10 12" id="KW-0408">Iron</keyword>
<dbReference type="Pfam" id="PF01654">
    <property type="entry name" value="Cyt_bd_oxida_I"/>
    <property type="match status" value="1"/>
</dbReference>
<keyword evidence="13" id="KW-0560">Oxidoreductase</keyword>
<keyword evidence="11 12" id="KW-0472">Membrane</keyword>
<comment type="caution">
    <text evidence="13">The sequence shown here is derived from an EMBL/GenBank/DDBJ whole genome shotgun (WGS) entry which is preliminary data.</text>
</comment>
<dbReference type="PIRSF" id="PIRSF006446">
    <property type="entry name" value="Cyt_quinol_oxidase_1"/>
    <property type="match status" value="1"/>
</dbReference>
<dbReference type="PANTHER" id="PTHR30365">
    <property type="entry name" value="CYTOCHROME D UBIQUINOL OXIDASE"/>
    <property type="match status" value="1"/>
</dbReference>
<dbReference type="InterPro" id="IPR002585">
    <property type="entry name" value="Cyt-d_ubiquinol_oxidase_su_1"/>
</dbReference>
<evidence type="ECO:0000256" key="10">
    <source>
        <dbReference type="ARBA" id="ARBA00023004"/>
    </source>
</evidence>
<feature type="transmembrane region" description="Helical" evidence="12">
    <location>
        <begin position="190"/>
        <end position="209"/>
    </location>
</feature>
<feature type="transmembrane region" description="Helical" evidence="12">
    <location>
        <begin position="129"/>
        <end position="152"/>
    </location>
</feature>
<evidence type="ECO:0000256" key="1">
    <source>
        <dbReference type="ARBA" id="ARBA00004651"/>
    </source>
</evidence>